<reference evidence="2" key="1">
    <citation type="journal article" date="2023" name="Mol. Phylogenet. Evol.">
        <title>Genome-scale phylogeny and comparative genomics of the fungal order Sordariales.</title>
        <authorList>
            <person name="Hensen N."/>
            <person name="Bonometti L."/>
            <person name="Westerberg I."/>
            <person name="Brannstrom I.O."/>
            <person name="Guillou S."/>
            <person name="Cros-Aarteil S."/>
            <person name="Calhoun S."/>
            <person name="Haridas S."/>
            <person name="Kuo A."/>
            <person name="Mondo S."/>
            <person name="Pangilinan J."/>
            <person name="Riley R."/>
            <person name="LaButti K."/>
            <person name="Andreopoulos B."/>
            <person name="Lipzen A."/>
            <person name="Chen C."/>
            <person name="Yan M."/>
            <person name="Daum C."/>
            <person name="Ng V."/>
            <person name="Clum A."/>
            <person name="Steindorff A."/>
            <person name="Ohm R.A."/>
            <person name="Martin F."/>
            <person name="Silar P."/>
            <person name="Natvig D.O."/>
            <person name="Lalanne C."/>
            <person name="Gautier V."/>
            <person name="Ament-Velasquez S.L."/>
            <person name="Kruys A."/>
            <person name="Hutchinson M.I."/>
            <person name="Powell A.J."/>
            <person name="Barry K."/>
            <person name="Miller A.N."/>
            <person name="Grigoriev I.V."/>
            <person name="Debuchy R."/>
            <person name="Gladieux P."/>
            <person name="Hiltunen Thoren M."/>
            <person name="Johannesson H."/>
        </authorList>
    </citation>
    <scope>NUCLEOTIDE SEQUENCE</scope>
    <source>
        <strain evidence="2">CBS 757.83</strain>
    </source>
</reference>
<organism evidence="2 3">
    <name type="scientific">Parathielavia hyrcaniae</name>
    <dbReference type="NCBI Taxonomy" id="113614"/>
    <lineage>
        <taxon>Eukaryota</taxon>
        <taxon>Fungi</taxon>
        <taxon>Dikarya</taxon>
        <taxon>Ascomycota</taxon>
        <taxon>Pezizomycotina</taxon>
        <taxon>Sordariomycetes</taxon>
        <taxon>Sordariomycetidae</taxon>
        <taxon>Sordariales</taxon>
        <taxon>Chaetomiaceae</taxon>
        <taxon>Parathielavia</taxon>
    </lineage>
</organism>
<protein>
    <submittedName>
        <fullName evidence="2">Uncharacterized protein</fullName>
    </submittedName>
</protein>
<dbReference type="AlphaFoldDB" id="A0AAN6Q9N9"/>
<evidence type="ECO:0000256" key="1">
    <source>
        <dbReference type="SAM" id="Phobius"/>
    </source>
</evidence>
<accession>A0AAN6Q9N9</accession>
<sequence length="162" mass="17858">MGGWMDMDGDGRARGSFLALFLTTTWMTFLLRGRADLPFMFMLRTHAYIPRVLVLMGSLELAGWLRSAKPPDSGVCATVWCGKVWSSSTVKEGEGGLYTAFFPFQSGPAQSCPSMTPPWHDRNMSTTPSSVFQLHSRLKVTTLLATSHDNPQQFNSEIASCA</sequence>
<comment type="caution">
    <text evidence="2">The sequence shown here is derived from an EMBL/GenBank/DDBJ whole genome shotgun (WGS) entry which is preliminary data.</text>
</comment>
<keyword evidence="1" id="KW-0472">Membrane</keyword>
<keyword evidence="1" id="KW-1133">Transmembrane helix</keyword>
<reference evidence="2" key="2">
    <citation type="submission" date="2023-05" db="EMBL/GenBank/DDBJ databases">
        <authorList>
            <consortium name="Lawrence Berkeley National Laboratory"/>
            <person name="Steindorff A."/>
            <person name="Hensen N."/>
            <person name="Bonometti L."/>
            <person name="Westerberg I."/>
            <person name="Brannstrom I.O."/>
            <person name="Guillou S."/>
            <person name="Cros-Aarteil S."/>
            <person name="Calhoun S."/>
            <person name="Haridas S."/>
            <person name="Kuo A."/>
            <person name="Mondo S."/>
            <person name="Pangilinan J."/>
            <person name="Riley R."/>
            <person name="Labutti K."/>
            <person name="Andreopoulos B."/>
            <person name="Lipzen A."/>
            <person name="Chen C."/>
            <person name="Yanf M."/>
            <person name="Daum C."/>
            <person name="Ng V."/>
            <person name="Clum A."/>
            <person name="Ohm R."/>
            <person name="Martin F."/>
            <person name="Silar P."/>
            <person name="Natvig D."/>
            <person name="Lalanne C."/>
            <person name="Gautier V."/>
            <person name="Ament-Velasquez S.L."/>
            <person name="Kruys A."/>
            <person name="Hutchinson M.I."/>
            <person name="Powell A.J."/>
            <person name="Barry K."/>
            <person name="Miller A.N."/>
            <person name="Grigoriev I.V."/>
            <person name="Debuchy R."/>
            <person name="Gladieux P."/>
            <person name="Thoren M.H."/>
            <person name="Johannesson H."/>
        </authorList>
    </citation>
    <scope>NUCLEOTIDE SEQUENCE</scope>
    <source>
        <strain evidence="2">CBS 757.83</strain>
    </source>
</reference>
<dbReference type="EMBL" id="MU863624">
    <property type="protein sequence ID" value="KAK4106223.1"/>
    <property type="molecule type" value="Genomic_DNA"/>
</dbReference>
<dbReference type="Proteomes" id="UP001305647">
    <property type="component" value="Unassembled WGS sequence"/>
</dbReference>
<gene>
    <name evidence="2" type="ORF">N658DRAFT_11666</name>
</gene>
<name>A0AAN6Q9N9_9PEZI</name>
<evidence type="ECO:0000313" key="2">
    <source>
        <dbReference type="EMBL" id="KAK4106223.1"/>
    </source>
</evidence>
<proteinExistence type="predicted"/>
<keyword evidence="3" id="KW-1185">Reference proteome</keyword>
<feature type="transmembrane region" description="Helical" evidence="1">
    <location>
        <begin position="12"/>
        <end position="31"/>
    </location>
</feature>
<keyword evidence="1" id="KW-0812">Transmembrane</keyword>
<evidence type="ECO:0000313" key="3">
    <source>
        <dbReference type="Proteomes" id="UP001305647"/>
    </source>
</evidence>